<feature type="region of interest" description="Disordered" evidence="6">
    <location>
        <begin position="251"/>
        <end position="278"/>
    </location>
</feature>
<dbReference type="AlphaFoldDB" id="A0A6P8HZ16"/>
<evidence type="ECO:0000256" key="2">
    <source>
        <dbReference type="ARBA" id="ARBA00022614"/>
    </source>
</evidence>
<name>A0A6P8HZ16_ACTTE</name>
<dbReference type="PANTHER" id="PTHR45973:SF9">
    <property type="entry name" value="LEUCINE-RICH REPEAT-CONTAINING PROTEIN 46"/>
    <property type="match status" value="1"/>
</dbReference>
<sequence>MENDTPPRTKSKVTTEISVSLIAKRNVNTKELSADKIADSILTLTHVRLDRENIKNIDNLDCLGPVTNLYLQNNEITKIENLDPLPKLRFLTLANNKIKKIENLNHLHSLMFLDLTDNNIEDFDPKELPKSLIILNMSGNPCVMHNDYRVKILQSLDKLEQLDGSNITKADRQQAGCPVNESETESDDEDEDEQEEEDVNENQENTETGTLDQHCNDILVRAKIRTMKEDADHEKRLDELETLRTDVINTARRAREKEAEEKARMRISSSLDSPVSST</sequence>
<dbReference type="SUPFAM" id="SSF52058">
    <property type="entry name" value="L domain-like"/>
    <property type="match status" value="1"/>
</dbReference>
<feature type="compositionally biased region" description="Basic and acidic residues" evidence="6">
    <location>
        <begin position="253"/>
        <end position="264"/>
    </location>
</feature>
<evidence type="ECO:0000256" key="1">
    <source>
        <dbReference type="ARBA" id="ARBA00004138"/>
    </source>
</evidence>
<keyword evidence="4" id="KW-0969">Cilium</keyword>
<evidence type="ECO:0000313" key="8">
    <source>
        <dbReference type="RefSeq" id="XP_031560663.1"/>
    </source>
</evidence>
<dbReference type="InterPro" id="IPR001611">
    <property type="entry name" value="Leu-rich_rpt"/>
</dbReference>
<organism evidence="7 8">
    <name type="scientific">Actinia tenebrosa</name>
    <name type="common">Australian red waratah sea anemone</name>
    <dbReference type="NCBI Taxonomy" id="6105"/>
    <lineage>
        <taxon>Eukaryota</taxon>
        <taxon>Metazoa</taxon>
        <taxon>Cnidaria</taxon>
        <taxon>Anthozoa</taxon>
        <taxon>Hexacorallia</taxon>
        <taxon>Actiniaria</taxon>
        <taxon>Actiniidae</taxon>
        <taxon>Actinia</taxon>
    </lineage>
</organism>
<feature type="compositionally biased region" description="Polar residues" evidence="6">
    <location>
        <begin position="267"/>
        <end position="278"/>
    </location>
</feature>
<evidence type="ECO:0000313" key="7">
    <source>
        <dbReference type="Proteomes" id="UP000515163"/>
    </source>
</evidence>
<dbReference type="PANTHER" id="PTHR45973">
    <property type="entry name" value="PROTEIN PHOSPHATASE 1 REGULATORY SUBUNIT SDS22-RELATED"/>
    <property type="match status" value="1"/>
</dbReference>
<dbReference type="SMART" id="SM00365">
    <property type="entry name" value="LRR_SD22"/>
    <property type="match status" value="3"/>
</dbReference>
<evidence type="ECO:0000256" key="5">
    <source>
        <dbReference type="ARBA" id="ARBA00023273"/>
    </source>
</evidence>
<keyword evidence="2" id="KW-0433">Leucine-rich repeat</keyword>
<protein>
    <submittedName>
        <fullName evidence="8">Leucine-rich repeat-containing protein 46-like</fullName>
    </submittedName>
</protein>
<dbReference type="Pfam" id="PF14580">
    <property type="entry name" value="LRR_9"/>
    <property type="match status" value="1"/>
</dbReference>
<dbReference type="OrthoDB" id="7451790at2759"/>
<feature type="compositionally biased region" description="Acidic residues" evidence="6">
    <location>
        <begin position="182"/>
        <end position="201"/>
    </location>
</feature>
<dbReference type="KEGG" id="aten:116296736"/>
<dbReference type="InterPro" id="IPR050576">
    <property type="entry name" value="Cilia_flagella_integrity"/>
</dbReference>
<dbReference type="Gene3D" id="3.80.10.10">
    <property type="entry name" value="Ribonuclease Inhibitor"/>
    <property type="match status" value="1"/>
</dbReference>
<evidence type="ECO:0000256" key="4">
    <source>
        <dbReference type="ARBA" id="ARBA00023069"/>
    </source>
</evidence>
<evidence type="ECO:0000256" key="6">
    <source>
        <dbReference type="SAM" id="MobiDB-lite"/>
    </source>
</evidence>
<evidence type="ECO:0000256" key="3">
    <source>
        <dbReference type="ARBA" id="ARBA00022737"/>
    </source>
</evidence>
<keyword evidence="7" id="KW-1185">Reference proteome</keyword>
<accession>A0A6P8HZ16</accession>
<dbReference type="GeneID" id="116296736"/>
<keyword evidence="3" id="KW-0677">Repeat</keyword>
<comment type="subcellular location">
    <subcellularLocation>
        <location evidence="1">Cell projection</location>
        <location evidence="1">Cilium</location>
    </subcellularLocation>
</comment>
<dbReference type="InterPro" id="IPR032675">
    <property type="entry name" value="LRR_dom_sf"/>
</dbReference>
<feature type="region of interest" description="Disordered" evidence="6">
    <location>
        <begin position="167"/>
        <end position="214"/>
    </location>
</feature>
<dbReference type="RefSeq" id="XP_031560663.1">
    <property type="nucleotide sequence ID" value="XM_031704803.1"/>
</dbReference>
<dbReference type="PROSITE" id="PS51450">
    <property type="entry name" value="LRR"/>
    <property type="match status" value="2"/>
</dbReference>
<gene>
    <name evidence="8" type="primary">LOC116296736</name>
</gene>
<dbReference type="InParanoid" id="A0A6P8HZ16"/>
<keyword evidence="5" id="KW-0966">Cell projection</keyword>
<reference evidence="8" key="1">
    <citation type="submission" date="2025-08" db="UniProtKB">
        <authorList>
            <consortium name="RefSeq"/>
        </authorList>
    </citation>
    <scope>IDENTIFICATION</scope>
    <source>
        <tissue evidence="8">Tentacle</tissue>
    </source>
</reference>
<proteinExistence type="predicted"/>
<dbReference type="Proteomes" id="UP000515163">
    <property type="component" value="Unplaced"/>
</dbReference>